<dbReference type="Proteomes" id="UP000310636">
    <property type="component" value="Unassembled WGS sequence"/>
</dbReference>
<dbReference type="InterPro" id="IPR036388">
    <property type="entry name" value="WH-like_DNA-bd_sf"/>
</dbReference>
<keyword evidence="2" id="KW-0347">Helicase</keyword>
<keyword evidence="2" id="KW-0067">ATP-binding</keyword>
<evidence type="ECO:0000259" key="1">
    <source>
        <dbReference type="Pfam" id="PF09382"/>
    </source>
</evidence>
<dbReference type="Pfam" id="PF09382">
    <property type="entry name" value="RQC"/>
    <property type="match status" value="1"/>
</dbReference>
<dbReference type="NCBIfam" id="NF041107">
    <property type="entry name" value="RQC_minor_1"/>
    <property type="match status" value="1"/>
</dbReference>
<dbReference type="EMBL" id="SSOB01000012">
    <property type="protein sequence ID" value="THF79975.1"/>
    <property type="molecule type" value="Genomic_DNA"/>
</dbReference>
<feature type="domain" description="RQC" evidence="1">
    <location>
        <begin position="19"/>
        <end position="106"/>
    </location>
</feature>
<accession>A0A4V3WFE7</accession>
<dbReference type="SUPFAM" id="SSF46785">
    <property type="entry name" value="Winged helix' DNA-binding domain"/>
    <property type="match status" value="1"/>
</dbReference>
<dbReference type="GO" id="GO:0006281">
    <property type="term" value="P:DNA repair"/>
    <property type="evidence" value="ECO:0007669"/>
    <property type="project" value="InterPro"/>
</dbReference>
<gene>
    <name evidence="2" type="ORF">E6C55_11675</name>
</gene>
<dbReference type="GO" id="GO:0043138">
    <property type="term" value="F:3'-5' DNA helicase activity"/>
    <property type="evidence" value="ECO:0007669"/>
    <property type="project" value="InterPro"/>
</dbReference>
<proteinExistence type="predicted"/>
<comment type="caution">
    <text evidence="2">The sequence shown here is derived from an EMBL/GenBank/DDBJ whole genome shotgun (WGS) entry which is preliminary data.</text>
</comment>
<dbReference type="GO" id="GO:0006260">
    <property type="term" value="P:DNA replication"/>
    <property type="evidence" value="ECO:0007669"/>
    <property type="project" value="InterPro"/>
</dbReference>
<keyword evidence="3" id="KW-1185">Reference proteome</keyword>
<keyword evidence="2" id="KW-0378">Hydrolase</keyword>
<reference evidence="2 3" key="1">
    <citation type="submission" date="2019-04" db="EMBL/GenBank/DDBJ databases">
        <title>Cohnella sp. nov. isolated from preserved vegetables.</title>
        <authorList>
            <person name="Lin S.-Y."/>
            <person name="Hung M.-H."/>
            <person name="Young C.-C."/>
        </authorList>
    </citation>
    <scope>NUCLEOTIDE SEQUENCE [LARGE SCALE GENOMIC DNA]</scope>
    <source>
        <strain evidence="2 3">CC-MHH1044</strain>
    </source>
</reference>
<dbReference type="InterPro" id="IPR036390">
    <property type="entry name" value="WH_DNA-bd_sf"/>
</dbReference>
<evidence type="ECO:0000313" key="3">
    <source>
        <dbReference type="Proteomes" id="UP000310636"/>
    </source>
</evidence>
<name>A0A4V3WFE7_9BACL</name>
<keyword evidence="2" id="KW-0547">Nucleotide-binding</keyword>
<protein>
    <submittedName>
        <fullName evidence="2">Superfamily II DNA helicase</fullName>
    </submittedName>
</protein>
<sequence length="263" mass="30320">MGVRTDMSKRKSSRLALSTEEIRVILRAADDLIGEGGRTLLTKVLRGSKEENLLKLELDRNPSYGFYAGVPYEEVLEKVDWMLDNGYLETQMNGKLPTIIFSRYGWMIERERYAEELLREWESWADNGVTPASMEYLKDRNRGTAFLLLYKVLCTGDPRYIPFLERWASVDYQKVKAEIRKAIEAIEARSGMDDEAWERLKGESLERLLVPSKRPLVLSCERCEDLFLMNERDPGLYGRDGFFFPKQCARCAAESKQASGKSN</sequence>
<dbReference type="OrthoDB" id="9814785at2"/>
<dbReference type="AlphaFoldDB" id="A0A4V3WFE7"/>
<dbReference type="InterPro" id="IPR018982">
    <property type="entry name" value="RQC_domain"/>
</dbReference>
<evidence type="ECO:0000313" key="2">
    <source>
        <dbReference type="EMBL" id="THF79975.1"/>
    </source>
</evidence>
<organism evidence="2 3">
    <name type="scientific">Cohnella fermenti</name>
    <dbReference type="NCBI Taxonomy" id="2565925"/>
    <lineage>
        <taxon>Bacteria</taxon>
        <taxon>Bacillati</taxon>
        <taxon>Bacillota</taxon>
        <taxon>Bacilli</taxon>
        <taxon>Bacillales</taxon>
        <taxon>Paenibacillaceae</taxon>
        <taxon>Cohnella</taxon>
    </lineage>
</organism>
<dbReference type="Gene3D" id="1.10.10.10">
    <property type="entry name" value="Winged helix-like DNA-binding domain superfamily/Winged helix DNA-binding domain"/>
    <property type="match status" value="1"/>
</dbReference>